<dbReference type="PANTHER" id="PTHR43537">
    <property type="entry name" value="TRANSCRIPTIONAL REGULATOR, GNTR FAMILY"/>
    <property type="match status" value="1"/>
</dbReference>
<dbReference type="CDD" id="cd07377">
    <property type="entry name" value="WHTH_GntR"/>
    <property type="match status" value="1"/>
</dbReference>
<name>A0A2S0WRA3_9ACTN</name>
<accession>A0A2S0WRA3</accession>
<dbReference type="SUPFAM" id="SSF46785">
    <property type="entry name" value="Winged helix' DNA-binding domain"/>
    <property type="match status" value="1"/>
</dbReference>
<dbReference type="KEGG" id="aez:C3E78_17390"/>
<dbReference type="InterPro" id="IPR000524">
    <property type="entry name" value="Tscrpt_reg_HTH_GntR"/>
</dbReference>
<dbReference type="SUPFAM" id="SSF48008">
    <property type="entry name" value="GntR ligand-binding domain-like"/>
    <property type="match status" value="1"/>
</dbReference>
<dbReference type="RefSeq" id="WP_108580554.1">
    <property type="nucleotide sequence ID" value="NZ_CP026952.1"/>
</dbReference>
<dbReference type="InterPro" id="IPR011711">
    <property type="entry name" value="GntR_C"/>
</dbReference>
<dbReference type="InterPro" id="IPR036388">
    <property type="entry name" value="WH-like_DNA-bd_sf"/>
</dbReference>
<evidence type="ECO:0000313" key="1">
    <source>
        <dbReference type="EMBL" id="AWB93842.1"/>
    </source>
</evidence>
<sequence length="223" mass="24395">MSDVTGTELSRDATFSHRTETLIREMILSGTVAPGERLNEVALASSLGISRGPLREAIQHLAGEGLLTMVSHRGAFVRTFEPRELDELYDMRSAFEMYAARLVCRRATDEQIAELDAFVSETAEAMSSEADGRYPADRDFHRRLLGLSGNATLERAALETQAQIVLARSMSAKAPVRAKEALGEHADIVAALQSRSPDEAARLVNEHLDRARRSALAALGFDD</sequence>
<dbReference type="Pfam" id="PF00392">
    <property type="entry name" value="GntR"/>
    <property type="match status" value="1"/>
</dbReference>
<dbReference type="PANTHER" id="PTHR43537:SF45">
    <property type="entry name" value="GNTR FAMILY REGULATORY PROTEIN"/>
    <property type="match status" value="1"/>
</dbReference>
<dbReference type="Pfam" id="PF07729">
    <property type="entry name" value="FCD"/>
    <property type="match status" value="1"/>
</dbReference>
<dbReference type="Gene3D" id="1.20.120.530">
    <property type="entry name" value="GntR ligand-binding domain-like"/>
    <property type="match status" value="1"/>
</dbReference>
<dbReference type="InterPro" id="IPR008920">
    <property type="entry name" value="TF_FadR/GntR_C"/>
</dbReference>
<organism evidence="1 2">
    <name type="scientific">Aeromicrobium chenweiae</name>
    <dbReference type="NCBI Taxonomy" id="2079793"/>
    <lineage>
        <taxon>Bacteria</taxon>
        <taxon>Bacillati</taxon>
        <taxon>Actinomycetota</taxon>
        <taxon>Actinomycetes</taxon>
        <taxon>Propionibacteriales</taxon>
        <taxon>Nocardioidaceae</taxon>
        <taxon>Aeromicrobium</taxon>
    </lineage>
</organism>
<dbReference type="SMART" id="SM00895">
    <property type="entry name" value="FCD"/>
    <property type="match status" value="1"/>
</dbReference>
<proteinExistence type="predicted"/>
<dbReference type="GO" id="GO:0003700">
    <property type="term" value="F:DNA-binding transcription factor activity"/>
    <property type="evidence" value="ECO:0007669"/>
    <property type="project" value="InterPro"/>
</dbReference>
<evidence type="ECO:0000313" key="2">
    <source>
        <dbReference type="Proteomes" id="UP000244384"/>
    </source>
</evidence>
<reference evidence="2" key="1">
    <citation type="submission" date="2018-01" db="EMBL/GenBank/DDBJ databases">
        <authorList>
            <person name="Li J."/>
        </authorList>
    </citation>
    <scope>NUCLEOTIDE SEQUENCE [LARGE SCALE GENOMIC DNA]</scope>
    <source>
        <strain evidence="2">592</strain>
    </source>
</reference>
<dbReference type="AlphaFoldDB" id="A0A2S0WRA3"/>
<dbReference type="InterPro" id="IPR036390">
    <property type="entry name" value="WH_DNA-bd_sf"/>
</dbReference>
<dbReference type="EMBL" id="CP026952">
    <property type="protein sequence ID" value="AWB93842.1"/>
    <property type="molecule type" value="Genomic_DNA"/>
</dbReference>
<keyword evidence="2" id="KW-1185">Reference proteome</keyword>
<dbReference type="OrthoDB" id="5243844at2"/>
<dbReference type="Gene3D" id="1.10.10.10">
    <property type="entry name" value="Winged helix-like DNA-binding domain superfamily/Winged helix DNA-binding domain"/>
    <property type="match status" value="1"/>
</dbReference>
<dbReference type="PROSITE" id="PS50949">
    <property type="entry name" value="HTH_GNTR"/>
    <property type="match status" value="1"/>
</dbReference>
<accession>A0A5F2ENG7</accession>
<dbReference type="Proteomes" id="UP000244384">
    <property type="component" value="Chromosome"/>
</dbReference>
<protein>
    <submittedName>
        <fullName evidence="1">GntR family transcriptional regulator</fullName>
    </submittedName>
</protein>
<gene>
    <name evidence="1" type="ORF">C3E78_17390</name>
</gene>
<dbReference type="SMART" id="SM00345">
    <property type="entry name" value="HTH_GNTR"/>
    <property type="match status" value="1"/>
</dbReference>